<evidence type="ECO:0000256" key="5">
    <source>
        <dbReference type="ARBA" id="ARBA00022840"/>
    </source>
</evidence>
<dbReference type="STRING" id="411473.RUMCAL_00082"/>
<dbReference type="InterPro" id="IPR001757">
    <property type="entry name" value="P_typ_ATPase"/>
</dbReference>
<evidence type="ECO:0000256" key="10">
    <source>
        <dbReference type="ARBA" id="ARBA00048694"/>
    </source>
</evidence>
<evidence type="ECO:0000313" key="14">
    <source>
        <dbReference type="EMBL" id="ERJ97528.1"/>
    </source>
</evidence>
<dbReference type="Pfam" id="PF00690">
    <property type="entry name" value="Cation_ATPase_N"/>
    <property type="match status" value="1"/>
</dbReference>
<dbReference type="GO" id="GO:0016887">
    <property type="term" value="F:ATP hydrolysis activity"/>
    <property type="evidence" value="ECO:0007669"/>
    <property type="project" value="InterPro"/>
</dbReference>
<dbReference type="NCBIfam" id="TIGR01494">
    <property type="entry name" value="ATPase_P-type"/>
    <property type="match status" value="3"/>
</dbReference>
<evidence type="ECO:0000256" key="1">
    <source>
        <dbReference type="ARBA" id="ARBA00004141"/>
    </source>
</evidence>
<dbReference type="PRINTS" id="PR00120">
    <property type="entry name" value="HATPASE"/>
</dbReference>
<keyword evidence="4" id="KW-0547">Nucleotide-binding</keyword>
<dbReference type="Gene3D" id="2.70.150.10">
    <property type="entry name" value="Calcium-transporting ATPase, cytoplasmic transduction domain A"/>
    <property type="match status" value="1"/>
</dbReference>
<evidence type="ECO:0000256" key="4">
    <source>
        <dbReference type="ARBA" id="ARBA00022741"/>
    </source>
</evidence>
<feature type="transmembrane region" description="Helical" evidence="12">
    <location>
        <begin position="142"/>
        <end position="160"/>
    </location>
</feature>
<dbReference type="SUPFAM" id="SSF81653">
    <property type="entry name" value="Calcium ATPase, transduction domain A"/>
    <property type="match status" value="1"/>
</dbReference>
<sequence length="977" mass="105678">MHFQTSFLNWKNTLRIIIIQTFPERISKRAPSFYRFQTDILYYTWIRHNCQGVSCDFHKKLSYVVMLFSFSAYSSHKQKHHLGRVWTALNKALFSVSLAKERRHNMNGLTTKTARERLKQDGENELAAAAKRRPLRMFLGQFRDVMVLILLAATGISAFLGEITDAVTIILIVLLNAILGFLQEYRTEQTLESLRNLTAPTATACRDGKWQTIPARELVCGDLVRLEAGDNVPADSALIQAAGLAVNESILTGESEAVSKQAGDPADTRNDLHKHNIVYAGTAILRGSAEAVVIATGTRTQMGQISTMLQEVRQEMTPLQKRLAGLGKVVALLCLGVCGAVFLAGVLRGEPVFDMLMTGITIAIAAIPEGLPATVTIALALAVSRMMKHGALVNRLHSVETLGCASVICSDKTGTITENRMTVTAIVAGGERFSVTGTGLQKAGAIQLDGSNINPLSKPALRELLTCGSLCSTAEIHSLQEKQSRNRGSRTEKGTWSATGDPTETALLIAAEKGGISRKALLRTHPVQHMEPFNSETRRMAVTVTDGAGTCTYWKGAADVILPLCGFQMQDGKSVPLSEGARAAVRKQVAAMSDEALRVLAFAKQEGSACIFLGLAGMLDPPRESARTAIRTCAKANIRTVMITGDHKNTAAAIARQAGLLRGKKAMTGAELDTLTDAQLDRCIDQYSVFARVNPAHKLRLVRAYKRRGEIVAMTGDGVNDAPAIKEADVGVAMGKSGTDVARQAADVVLTDDNLATLVDAVEQGRCVYANIRKFVRYLLSCNIGEVLTMFLGILMGMPVVLLPTQLLLVNLVTDGLPAIALGLEPPEPEAMQKPPRRPDESFFSDGLMGRIFFRGMLIGICTLGAFSAVVRTGGTLEAARTAALCTLILSQLVHVFECKSERRTLFSMPYGNNLWLVGAVLVSVAVLAAAVAVPMLRVIFSTVMLTRPQWYIALGFSLTVPLCSSIAGLFRRKKRD</sequence>
<proteinExistence type="inferred from homology"/>
<dbReference type="InterPro" id="IPR044492">
    <property type="entry name" value="P_typ_ATPase_HD_dom"/>
</dbReference>
<dbReference type="FunFam" id="3.40.50.1000:FF:000028">
    <property type="entry name" value="Calcium-transporting P-type ATPase, putative"/>
    <property type="match status" value="1"/>
</dbReference>
<evidence type="ECO:0000256" key="8">
    <source>
        <dbReference type="ARBA" id="ARBA00022989"/>
    </source>
</evidence>
<dbReference type="Gene3D" id="3.40.1110.10">
    <property type="entry name" value="Calcium-transporting ATPase, cytoplasmic domain N"/>
    <property type="match status" value="1"/>
</dbReference>
<dbReference type="eggNOG" id="COG0474">
    <property type="taxonomic scope" value="Bacteria"/>
</dbReference>
<feature type="transmembrane region" description="Helical" evidence="12">
    <location>
        <begin position="778"/>
        <end position="802"/>
    </location>
</feature>
<dbReference type="PRINTS" id="PR00119">
    <property type="entry name" value="CATATPASE"/>
</dbReference>
<dbReference type="SFLD" id="SFLDG00002">
    <property type="entry name" value="C1.7:_P-type_atpase_like"/>
    <property type="match status" value="1"/>
</dbReference>
<evidence type="ECO:0000256" key="2">
    <source>
        <dbReference type="ARBA" id="ARBA00005675"/>
    </source>
</evidence>
<evidence type="ECO:0000256" key="6">
    <source>
        <dbReference type="ARBA" id="ARBA00022842"/>
    </source>
</evidence>
<evidence type="ECO:0000256" key="9">
    <source>
        <dbReference type="ARBA" id="ARBA00023136"/>
    </source>
</evidence>
<dbReference type="SUPFAM" id="SSF56784">
    <property type="entry name" value="HAD-like"/>
    <property type="match status" value="1"/>
</dbReference>
<dbReference type="InterPro" id="IPR023299">
    <property type="entry name" value="ATPase_P-typ_cyto_dom_N"/>
</dbReference>
<evidence type="ECO:0000256" key="12">
    <source>
        <dbReference type="SAM" id="Phobius"/>
    </source>
</evidence>
<keyword evidence="7" id="KW-1278">Translocase</keyword>
<dbReference type="InterPro" id="IPR059000">
    <property type="entry name" value="ATPase_P-type_domA"/>
</dbReference>
<keyword evidence="8 12" id="KW-1133">Transmembrane helix</keyword>
<comment type="similarity">
    <text evidence="2">Belongs to the cation transport ATPase (P-type) (TC 3.A.3) family. Type IIA subfamily.</text>
</comment>
<dbReference type="InterPro" id="IPR006068">
    <property type="entry name" value="ATPase_P-typ_cation-transptr_C"/>
</dbReference>
<dbReference type="Pfam" id="PF13246">
    <property type="entry name" value="Cation_ATPase"/>
    <property type="match status" value="1"/>
</dbReference>
<reference evidence="14 15" key="1">
    <citation type="submission" date="2013-07" db="EMBL/GenBank/DDBJ databases">
        <authorList>
            <person name="Weinstock G."/>
            <person name="Sodergren E."/>
            <person name="Wylie T."/>
            <person name="Fulton L."/>
            <person name="Fulton R."/>
            <person name="Fronick C."/>
            <person name="O'Laughlin M."/>
            <person name="Godfrey J."/>
            <person name="Miner T."/>
            <person name="Herter B."/>
            <person name="Appelbaum E."/>
            <person name="Cordes M."/>
            <person name="Lek S."/>
            <person name="Wollam A."/>
            <person name="Pepin K.H."/>
            <person name="Palsikar V.B."/>
            <person name="Mitreva M."/>
            <person name="Wilson R.K."/>
        </authorList>
    </citation>
    <scope>NUCLEOTIDE SEQUENCE [LARGE SCALE GENOMIC DNA]</scope>
    <source>
        <strain evidence="14 15">ATCC 27760</strain>
    </source>
</reference>
<dbReference type="PATRIC" id="fig|411473.3.peg.70"/>
<gene>
    <name evidence="14" type="ORF">RUMCAL_00082</name>
</gene>
<dbReference type="SFLD" id="SFLDS00003">
    <property type="entry name" value="Haloacid_Dehalogenase"/>
    <property type="match status" value="1"/>
</dbReference>
<dbReference type="InterPro" id="IPR018303">
    <property type="entry name" value="ATPase_P-typ_P_site"/>
</dbReference>
<dbReference type="PANTHER" id="PTHR42861">
    <property type="entry name" value="CALCIUM-TRANSPORTING ATPASE"/>
    <property type="match status" value="1"/>
</dbReference>
<dbReference type="GO" id="GO:0016020">
    <property type="term" value="C:membrane"/>
    <property type="evidence" value="ECO:0007669"/>
    <property type="project" value="UniProtKB-SubCell"/>
</dbReference>
<dbReference type="AlphaFoldDB" id="U2ME23"/>
<dbReference type="Proteomes" id="UP000016662">
    <property type="component" value="Unassembled WGS sequence"/>
</dbReference>
<dbReference type="InterPro" id="IPR036412">
    <property type="entry name" value="HAD-like_sf"/>
</dbReference>
<dbReference type="Pfam" id="PF00122">
    <property type="entry name" value="E1-E2_ATPase"/>
    <property type="match status" value="1"/>
</dbReference>
<dbReference type="HOGENOM" id="CLU_002360_4_1_9"/>
<feature type="region of interest" description="Disordered" evidence="11">
    <location>
        <begin position="479"/>
        <end position="500"/>
    </location>
</feature>
<feature type="domain" description="Cation-transporting P-type ATPase N-terminal" evidence="13">
    <location>
        <begin position="85"/>
        <end position="162"/>
    </location>
</feature>
<keyword evidence="15" id="KW-1185">Reference proteome</keyword>
<dbReference type="Pfam" id="PF00689">
    <property type="entry name" value="Cation_ATPase_C"/>
    <property type="match status" value="1"/>
</dbReference>
<dbReference type="InterPro" id="IPR023298">
    <property type="entry name" value="ATPase_P-typ_TM_dom_sf"/>
</dbReference>
<dbReference type="EMBL" id="AWVF01000014">
    <property type="protein sequence ID" value="ERJ97528.1"/>
    <property type="molecule type" value="Genomic_DNA"/>
</dbReference>
<dbReference type="FunFam" id="1.20.1110.10:FF:000065">
    <property type="entry name" value="Sarcoplasmic/endoplasmic reticulum calcium ATPase 1"/>
    <property type="match status" value="1"/>
</dbReference>
<comment type="subcellular location">
    <subcellularLocation>
        <location evidence="1">Membrane</location>
        <topology evidence="1">Multi-pass membrane protein</topology>
    </subcellularLocation>
</comment>
<feature type="transmembrane region" description="Helical" evidence="12">
    <location>
        <begin position="949"/>
        <end position="971"/>
    </location>
</feature>
<protein>
    <submittedName>
        <fullName evidence="14">Putative calcium-translocating P-type ATPase, PMCA-type</fullName>
    </submittedName>
</protein>
<feature type="compositionally biased region" description="Basic and acidic residues" evidence="11">
    <location>
        <begin position="479"/>
        <end position="493"/>
    </location>
</feature>
<feature type="transmembrane region" description="Helical" evidence="12">
    <location>
        <begin position="852"/>
        <end position="871"/>
    </location>
</feature>
<feature type="transmembrane region" description="Helical" evidence="12">
    <location>
        <begin position="323"/>
        <end position="347"/>
    </location>
</feature>
<organism evidence="14 15">
    <name type="scientific">Ruminococcus callidus ATCC 27760</name>
    <dbReference type="NCBI Taxonomy" id="411473"/>
    <lineage>
        <taxon>Bacteria</taxon>
        <taxon>Bacillati</taxon>
        <taxon>Bacillota</taxon>
        <taxon>Clostridia</taxon>
        <taxon>Eubacteriales</taxon>
        <taxon>Oscillospiraceae</taxon>
        <taxon>Ruminococcus</taxon>
    </lineage>
</organism>
<dbReference type="SUPFAM" id="SSF81660">
    <property type="entry name" value="Metal cation-transporting ATPase, ATP-binding domain N"/>
    <property type="match status" value="1"/>
</dbReference>
<feature type="transmembrane region" description="Helical" evidence="12">
    <location>
        <begin position="359"/>
        <end position="383"/>
    </location>
</feature>
<comment type="caution">
    <text evidence="14">The sequence shown here is derived from an EMBL/GenBank/DDBJ whole genome shotgun (WGS) entry which is preliminary data.</text>
</comment>
<keyword evidence="3 12" id="KW-0812">Transmembrane</keyword>
<dbReference type="InterPro" id="IPR023214">
    <property type="entry name" value="HAD_sf"/>
</dbReference>
<dbReference type="Gene3D" id="1.20.1110.10">
    <property type="entry name" value="Calcium-transporting ATPase, transmembrane domain"/>
    <property type="match status" value="1"/>
</dbReference>
<dbReference type="SFLD" id="SFLDF00027">
    <property type="entry name" value="p-type_atpase"/>
    <property type="match status" value="1"/>
</dbReference>
<feature type="transmembrane region" description="Helical" evidence="12">
    <location>
        <begin position="914"/>
        <end position="937"/>
    </location>
</feature>
<keyword evidence="5" id="KW-0067">ATP-binding</keyword>
<keyword evidence="6" id="KW-0460">Magnesium</keyword>
<dbReference type="InterPro" id="IPR004014">
    <property type="entry name" value="ATPase_P-typ_cation-transptr_N"/>
</dbReference>
<accession>U2ME23</accession>
<dbReference type="GO" id="GO:0005388">
    <property type="term" value="F:P-type calcium transporter activity"/>
    <property type="evidence" value="ECO:0007669"/>
    <property type="project" value="UniProtKB-EC"/>
</dbReference>
<evidence type="ECO:0000259" key="13">
    <source>
        <dbReference type="SMART" id="SM00831"/>
    </source>
</evidence>
<comment type="catalytic activity">
    <reaction evidence="10">
        <text>Ca(2+)(in) + ATP + H2O = Ca(2+)(out) + ADP + phosphate + H(+)</text>
        <dbReference type="Rhea" id="RHEA:18105"/>
        <dbReference type="ChEBI" id="CHEBI:15377"/>
        <dbReference type="ChEBI" id="CHEBI:15378"/>
        <dbReference type="ChEBI" id="CHEBI:29108"/>
        <dbReference type="ChEBI" id="CHEBI:30616"/>
        <dbReference type="ChEBI" id="CHEBI:43474"/>
        <dbReference type="ChEBI" id="CHEBI:456216"/>
        <dbReference type="EC" id="7.2.2.10"/>
    </reaction>
</comment>
<evidence type="ECO:0000256" key="7">
    <source>
        <dbReference type="ARBA" id="ARBA00022967"/>
    </source>
</evidence>
<evidence type="ECO:0000313" key="15">
    <source>
        <dbReference type="Proteomes" id="UP000016662"/>
    </source>
</evidence>
<evidence type="ECO:0000256" key="11">
    <source>
        <dbReference type="SAM" id="MobiDB-lite"/>
    </source>
</evidence>
<dbReference type="Gene3D" id="3.40.50.1000">
    <property type="entry name" value="HAD superfamily/HAD-like"/>
    <property type="match status" value="1"/>
</dbReference>
<feature type="transmembrane region" description="Helical" evidence="12">
    <location>
        <begin position="166"/>
        <end position="185"/>
    </location>
</feature>
<dbReference type="GO" id="GO:0005524">
    <property type="term" value="F:ATP binding"/>
    <property type="evidence" value="ECO:0007669"/>
    <property type="project" value="UniProtKB-KW"/>
</dbReference>
<keyword evidence="9 12" id="KW-0472">Membrane</keyword>
<evidence type="ECO:0000256" key="3">
    <source>
        <dbReference type="ARBA" id="ARBA00022692"/>
    </source>
</evidence>
<dbReference type="SUPFAM" id="SSF81665">
    <property type="entry name" value="Calcium ATPase, transmembrane domain M"/>
    <property type="match status" value="1"/>
</dbReference>
<dbReference type="InterPro" id="IPR008250">
    <property type="entry name" value="ATPase_P-typ_transduc_dom_A_sf"/>
</dbReference>
<name>U2ME23_9FIRM</name>
<dbReference type="SMART" id="SM00831">
    <property type="entry name" value="Cation_ATPase_N"/>
    <property type="match status" value="1"/>
</dbReference>
<dbReference type="PROSITE" id="PS00154">
    <property type="entry name" value="ATPASE_E1_E2"/>
    <property type="match status" value="1"/>
</dbReference>